<comment type="cofactor">
    <cofactor evidence="1">
        <name>pantetheine 4'-phosphate</name>
        <dbReference type="ChEBI" id="CHEBI:47942"/>
    </cofactor>
</comment>
<feature type="domain" description="Carrier" evidence="6">
    <location>
        <begin position="970"/>
        <end position="1045"/>
    </location>
</feature>
<dbReference type="InterPro" id="IPR029058">
    <property type="entry name" value="AB_hydrolase_fold"/>
</dbReference>
<dbReference type="SUPFAM" id="SSF53474">
    <property type="entry name" value="alpha/beta-Hydrolases"/>
    <property type="match status" value="1"/>
</dbReference>
<dbReference type="Gene3D" id="3.30.559.30">
    <property type="entry name" value="Nonribosomal peptide synthetase, condensation domain"/>
    <property type="match status" value="1"/>
</dbReference>
<evidence type="ECO:0000256" key="4">
    <source>
        <dbReference type="ARBA" id="ARBA00022553"/>
    </source>
</evidence>
<evidence type="ECO:0000256" key="3">
    <source>
        <dbReference type="ARBA" id="ARBA00022450"/>
    </source>
</evidence>
<dbReference type="Pfam" id="PF00501">
    <property type="entry name" value="AMP-binding"/>
    <property type="match status" value="1"/>
</dbReference>
<dbReference type="InterPro" id="IPR010071">
    <property type="entry name" value="AA_adenyl_dom"/>
</dbReference>
<sequence>MNELHVDHEVYLLPASFGQERIWFFEQMEPNTPTYNIPFIFKMKGRLDPTLLKATLLKIVEKHEVLRTTFCQVDGELLQKVSLVNPPFSFIQTSIQEMGKSFDFPTYLRNFALKPFDVSKEPLIRFELIQSEEDLHYLLINVHHSIFDAWSIDVLKNEILSIYPLLKQGRESEMEEMELQYADYASWEKERLSGDQLTSKINFWKEYLKGAPPSLQLPTDFTRPKHAAKSGNNVKFSFPEDLVAAIRKYAVANGSTPSAFFLAVFYVLLYRYSGQKDIVIGTPVANRQESFTHDLIGFFVNTMPIRSKIKPYSKFENFLKSTLKNFVHTHGYGEVPFERIVQELNPERSPNVHPLFQVMFTFHEKAPSKGGDEFEMEHEKINTQTSKFDLVLYVSCDDQTGVGEIEYDSDLFKEETVQRFIHHYIRLIEDILNDPQKPISRLAILTDEEKSGMLAPIFFPTPLSFIHEQVEKSAQSHPTFCALKDQHGEWTYSELSDRSNQIANMIHESGVDPGSIIAIQMERSKEQIAGIIGILKAGCSYLPLDPALPENRRKFILSDSQSSLLLVDRESRVQVDVPVFTTGQAVSFASTAPDLLQGSSPTDLSAYHIYTSGSTGNPKGVSISHHSLSNHIAGYLAEFPLGEGERVLHNINYSFDASMTEIFSTLMSGNTLIMSEPSRQFDVEYLADLMCREKVTRAQLFHSLIEKLITMPSFTGSHSLHYIITGGDKLSQYLVGEYYRAMGNRTPLVNVYGPTEATVASTFYICKESDTDQVIPIGRPFANYQLLVVDDHGELVPPGIPGELWIGGDGLAQGYLNNETLSEGAFVNVKWEGSCEKRFYKTGDIVKQNHSREFIFISRKDSQVKIRGFRIELGEIQHVILTIQGVQHAAVAVNHIEGEKKLFAFVVKQKNSLIDAAMIKAIIKEELPYYMVPNAIVFMDEIPVNSNGKLLVKELPFDQNDLVSQEHKKQPESLLQFALTAIWEEVLDLDDIGINEDFFDLGGHSIKVLEVVGCIRRDLKRSIPMSILFEHRTIESLSDALEKLEVKGHNGGVVVPLNQTTSNHPPLFLIHPGGGGVMCYLSLAKELKQDVSIFGIQSVGYEGDCEPLKDIRSMAEKYVEEIRGVQPEGPYRLAGWSMGGTLSVEMARILEEMGEVCSFIGLIDAHPFNGDHEVEGRQEPLMAWAQSLGVDMVQFEGMNMEAKLSVLLAKAKKNKLLPGLAEVEDVKRVIKIMASNNFACDHYHFQGPIQSDLIAFHCVEKDPNHFHDLVHPEDWQIRTKGTVIPIEITGRHHDVVSPHHVKSLADKLNQFL</sequence>
<dbReference type="InterPro" id="IPR001031">
    <property type="entry name" value="Thioesterase"/>
</dbReference>
<protein>
    <recommendedName>
        <fullName evidence="6">Carrier domain-containing protein</fullName>
    </recommendedName>
</protein>
<dbReference type="SUPFAM" id="SSF56801">
    <property type="entry name" value="Acetyl-CoA synthetase-like"/>
    <property type="match status" value="1"/>
</dbReference>
<dbReference type="PATRIC" id="fig|189381.12.peg.2616"/>
<accession>A0A0M0G509</accession>
<dbReference type="CDD" id="cd05930">
    <property type="entry name" value="A_NRPS"/>
    <property type="match status" value="1"/>
</dbReference>
<comment type="similarity">
    <text evidence="2">Belongs to the ATP-dependent AMP-binding enzyme family.</text>
</comment>
<comment type="caution">
    <text evidence="7">The sequence shown here is derived from an EMBL/GenBank/DDBJ whole genome shotgun (WGS) entry which is preliminary data.</text>
</comment>
<dbReference type="Gene3D" id="3.30.559.10">
    <property type="entry name" value="Chloramphenicol acetyltransferase-like domain"/>
    <property type="match status" value="1"/>
</dbReference>
<evidence type="ECO:0000256" key="2">
    <source>
        <dbReference type="ARBA" id="ARBA00006432"/>
    </source>
</evidence>
<dbReference type="Gene3D" id="3.30.300.30">
    <property type="match status" value="1"/>
</dbReference>
<dbReference type="STRING" id="189381.GCA_900166615_01327"/>
<dbReference type="NCBIfam" id="TIGR01733">
    <property type="entry name" value="AA-adenyl-dom"/>
    <property type="match status" value="1"/>
</dbReference>
<dbReference type="OrthoDB" id="9765680at2"/>
<reference evidence="8" key="1">
    <citation type="submission" date="2015-07" db="EMBL/GenBank/DDBJ databases">
        <title>Fjat-14235 jcm11544.</title>
        <authorList>
            <person name="Liu B."/>
            <person name="Wang J."/>
            <person name="Zhu Y."/>
            <person name="Liu G."/>
            <person name="Chen Q."/>
            <person name="Chen Z."/>
            <person name="Lan J."/>
            <person name="Che J."/>
            <person name="Ge C."/>
            <person name="Shi H."/>
            <person name="Pan Z."/>
            <person name="Liu X."/>
        </authorList>
    </citation>
    <scope>NUCLEOTIDE SEQUENCE [LARGE SCALE GENOMIC DNA]</scope>
    <source>
        <strain evidence="8">JCM 11544</strain>
    </source>
</reference>
<dbReference type="InterPro" id="IPR006162">
    <property type="entry name" value="Ppantetheine_attach_site"/>
</dbReference>
<organism evidence="7 8">
    <name type="scientific">Rossellomorea marisflavi</name>
    <dbReference type="NCBI Taxonomy" id="189381"/>
    <lineage>
        <taxon>Bacteria</taxon>
        <taxon>Bacillati</taxon>
        <taxon>Bacillota</taxon>
        <taxon>Bacilli</taxon>
        <taxon>Bacillales</taxon>
        <taxon>Bacillaceae</taxon>
        <taxon>Rossellomorea</taxon>
    </lineage>
</organism>
<proteinExistence type="inferred from homology"/>
<dbReference type="Proteomes" id="UP000037405">
    <property type="component" value="Unassembled WGS sequence"/>
</dbReference>
<dbReference type="SUPFAM" id="SSF47336">
    <property type="entry name" value="ACP-like"/>
    <property type="match status" value="1"/>
</dbReference>
<evidence type="ECO:0000256" key="5">
    <source>
        <dbReference type="ARBA" id="ARBA00023194"/>
    </source>
</evidence>
<dbReference type="GO" id="GO:0031177">
    <property type="term" value="F:phosphopantetheine binding"/>
    <property type="evidence" value="ECO:0007669"/>
    <property type="project" value="InterPro"/>
</dbReference>
<dbReference type="RefSeq" id="WP_053428492.1">
    <property type="nucleotide sequence ID" value="NZ_LGUE01000004.1"/>
</dbReference>
<dbReference type="PROSITE" id="PS50075">
    <property type="entry name" value="CARRIER"/>
    <property type="match status" value="1"/>
</dbReference>
<dbReference type="Pfam" id="PF00975">
    <property type="entry name" value="Thioesterase"/>
    <property type="match status" value="1"/>
</dbReference>
<dbReference type="FunFam" id="3.40.50.980:FF:000001">
    <property type="entry name" value="Non-ribosomal peptide synthetase"/>
    <property type="match status" value="1"/>
</dbReference>
<dbReference type="InterPro" id="IPR000873">
    <property type="entry name" value="AMP-dep_synth/lig_dom"/>
</dbReference>
<dbReference type="InterPro" id="IPR045851">
    <property type="entry name" value="AMP-bd_C_sf"/>
</dbReference>
<keyword evidence="8" id="KW-1185">Reference proteome</keyword>
<dbReference type="GO" id="GO:0003824">
    <property type="term" value="F:catalytic activity"/>
    <property type="evidence" value="ECO:0007669"/>
    <property type="project" value="InterPro"/>
</dbReference>
<dbReference type="InterPro" id="IPR023213">
    <property type="entry name" value="CAT-like_dom_sf"/>
</dbReference>
<dbReference type="Gene3D" id="3.40.50.980">
    <property type="match status" value="2"/>
</dbReference>
<dbReference type="PROSITE" id="PS00012">
    <property type="entry name" value="PHOSPHOPANTETHEINE"/>
    <property type="match status" value="1"/>
</dbReference>
<keyword evidence="3" id="KW-0596">Phosphopantetheine</keyword>
<name>A0A0M0G509_9BACI</name>
<dbReference type="PANTHER" id="PTHR45527:SF1">
    <property type="entry name" value="FATTY ACID SYNTHASE"/>
    <property type="match status" value="1"/>
</dbReference>
<dbReference type="CDD" id="cd19531">
    <property type="entry name" value="LCL_NRPS-like"/>
    <property type="match status" value="1"/>
</dbReference>
<dbReference type="GO" id="GO:0043041">
    <property type="term" value="P:amino acid activation for nonribosomal peptide biosynthetic process"/>
    <property type="evidence" value="ECO:0007669"/>
    <property type="project" value="TreeGrafter"/>
</dbReference>
<dbReference type="InterPro" id="IPR020802">
    <property type="entry name" value="TesA-like"/>
</dbReference>
<dbReference type="SMART" id="SM00824">
    <property type="entry name" value="PKS_TE"/>
    <property type="match status" value="1"/>
</dbReference>
<dbReference type="SMART" id="SM00823">
    <property type="entry name" value="PKS_PP"/>
    <property type="match status" value="1"/>
</dbReference>
<dbReference type="Gene3D" id="1.10.1200.10">
    <property type="entry name" value="ACP-like"/>
    <property type="match status" value="1"/>
</dbReference>
<evidence type="ECO:0000313" key="7">
    <source>
        <dbReference type="EMBL" id="KON84888.1"/>
    </source>
</evidence>
<dbReference type="Pfam" id="PF00668">
    <property type="entry name" value="Condensation"/>
    <property type="match status" value="1"/>
</dbReference>
<dbReference type="Pfam" id="PF13193">
    <property type="entry name" value="AMP-binding_C"/>
    <property type="match status" value="1"/>
</dbReference>
<dbReference type="SUPFAM" id="SSF52777">
    <property type="entry name" value="CoA-dependent acyltransferases"/>
    <property type="match status" value="2"/>
</dbReference>
<dbReference type="EMBL" id="LGUE01000004">
    <property type="protein sequence ID" value="KON84888.1"/>
    <property type="molecule type" value="Genomic_DNA"/>
</dbReference>
<dbReference type="GO" id="GO:0005737">
    <property type="term" value="C:cytoplasm"/>
    <property type="evidence" value="ECO:0007669"/>
    <property type="project" value="TreeGrafter"/>
</dbReference>
<dbReference type="Gene3D" id="2.30.38.10">
    <property type="entry name" value="Luciferase, Domain 3"/>
    <property type="match status" value="1"/>
</dbReference>
<dbReference type="InterPro" id="IPR036736">
    <property type="entry name" value="ACP-like_sf"/>
</dbReference>
<dbReference type="InterPro" id="IPR001242">
    <property type="entry name" value="Condensation_dom"/>
</dbReference>
<dbReference type="GO" id="GO:0017000">
    <property type="term" value="P:antibiotic biosynthetic process"/>
    <property type="evidence" value="ECO:0007669"/>
    <property type="project" value="UniProtKB-KW"/>
</dbReference>
<dbReference type="Pfam" id="PF00550">
    <property type="entry name" value="PP-binding"/>
    <property type="match status" value="1"/>
</dbReference>
<dbReference type="InterPro" id="IPR009081">
    <property type="entry name" value="PP-bd_ACP"/>
</dbReference>
<evidence type="ECO:0000313" key="8">
    <source>
        <dbReference type="Proteomes" id="UP000037405"/>
    </source>
</evidence>
<evidence type="ECO:0000256" key="1">
    <source>
        <dbReference type="ARBA" id="ARBA00001957"/>
    </source>
</evidence>
<dbReference type="InterPro" id="IPR025110">
    <property type="entry name" value="AMP-bd_C"/>
</dbReference>
<dbReference type="GO" id="GO:0044550">
    <property type="term" value="P:secondary metabolite biosynthetic process"/>
    <property type="evidence" value="ECO:0007669"/>
    <property type="project" value="TreeGrafter"/>
</dbReference>
<dbReference type="GO" id="GO:0008610">
    <property type="term" value="P:lipid biosynthetic process"/>
    <property type="evidence" value="ECO:0007669"/>
    <property type="project" value="UniProtKB-ARBA"/>
</dbReference>
<dbReference type="Gene3D" id="3.40.50.1820">
    <property type="entry name" value="alpha/beta hydrolase"/>
    <property type="match status" value="1"/>
</dbReference>
<keyword evidence="5" id="KW-0045">Antibiotic biosynthesis</keyword>
<dbReference type="InterPro" id="IPR020806">
    <property type="entry name" value="PKS_PP-bd"/>
</dbReference>
<keyword evidence="4" id="KW-0597">Phosphoprotein</keyword>
<dbReference type="PANTHER" id="PTHR45527">
    <property type="entry name" value="NONRIBOSOMAL PEPTIDE SYNTHETASE"/>
    <property type="match status" value="1"/>
</dbReference>
<evidence type="ECO:0000259" key="6">
    <source>
        <dbReference type="PROSITE" id="PS50075"/>
    </source>
</evidence>
<gene>
    <name evidence="7" type="ORF">AF331_12865</name>
</gene>